<proteinExistence type="predicted"/>
<feature type="non-terminal residue" evidence="1">
    <location>
        <position position="114"/>
    </location>
</feature>
<evidence type="ECO:0000313" key="2">
    <source>
        <dbReference type="Proteomes" id="UP001153269"/>
    </source>
</evidence>
<gene>
    <name evidence="1" type="ORF">PLEPLA_LOCUS2290</name>
</gene>
<sequence>TDCRVREWVEIVFSAEEQRLSDDAYLKGFRSWSLQCMGKGSVRNLSQGSSLGDAAAPHLCKRFTAAARARTRPINISLSSYLMETSPALNHHNQNGLRVLLKMFVLLYEYEWPQ</sequence>
<dbReference type="Proteomes" id="UP001153269">
    <property type="component" value="Unassembled WGS sequence"/>
</dbReference>
<dbReference type="EMBL" id="CADEAL010000113">
    <property type="protein sequence ID" value="CAB1414581.1"/>
    <property type="molecule type" value="Genomic_DNA"/>
</dbReference>
<keyword evidence="2" id="KW-1185">Reference proteome</keyword>
<accession>A0A9N7TL94</accession>
<name>A0A9N7TL94_PLEPL</name>
<protein>
    <submittedName>
        <fullName evidence="1">Uncharacterized protein</fullName>
    </submittedName>
</protein>
<comment type="caution">
    <text evidence="1">The sequence shown here is derived from an EMBL/GenBank/DDBJ whole genome shotgun (WGS) entry which is preliminary data.</text>
</comment>
<organism evidence="1 2">
    <name type="scientific">Pleuronectes platessa</name>
    <name type="common">European plaice</name>
    <dbReference type="NCBI Taxonomy" id="8262"/>
    <lineage>
        <taxon>Eukaryota</taxon>
        <taxon>Metazoa</taxon>
        <taxon>Chordata</taxon>
        <taxon>Craniata</taxon>
        <taxon>Vertebrata</taxon>
        <taxon>Euteleostomi</taxon>
        <taxon>Actinopterygii</taxon>
        <taxon>Neopterygii</taxon>
        <taxon>Teleostei</taxon>
        <taxon>Neoteleostei</taxon>
        <taxon>Acanthomorphata</taxon>
        <taxon>Carangaria</taxon>
        <taxon>Pleuronectiformes</taxon>
        <taxon>Pleuronectoidei</taxon>
        <taxon>Pleuronectidae</taxon>
        <taxon>Pleuronectes</taxon>
    </lineage>
</organism>
<evidence type="ECO:0000313" key="1">
    <source>
        <dbReference type="EMBL" id="CAB1414581.1"/>
    </source>
</evidence>
<reference evidence="1" key="1">
    <citation type="submission" date="2020-03" db="EMBL/GenBank/DDBJ databases">
        <authorList>
            <person name="Weist P."/>
        </authorList>
    </citation>
    <scope>NUCLEOTIDE SEQUENCE</scope>
</reference>
<dbReference type="AlphaFoldDB" id="A0A9N7TL94"/>